<comment type="caution">
    <text evidence="3">The sequence shown here is derived from an EMBL/GenBank/DDBJ whole genome shotgun (WGS) entry which is preliminary data.</text>
</comment>
<dbReference type="Proteomes" id="UP000051048">
    <property type="component" value="Unassembled WGS sequence"/>
</dbReference>
<dbReference type="OrthoDB" id="7572058at2"/>
<name>A0A0R1U291_9LACO</name>
<proteinExistence type="predicted"/>
<keyword evidence="1" id="KW-0051">Antiviral defense</keyword>
<evidence type="ECO:0000313" key="3">
    <source>
        <dbReference type="EMBL" id="KRL85336.1"/>
    </source>
</evidence>
<organism evidence="3 4">
    <name type="scientific">Ligilactobacillus equi DSM 15833 = JCM 10991</name>
    <dbReference type="NCBI Taxonomy" id="1423740"/>
    <lineage>
        <taxon>Bacteria</taxon>
        <taxon>Bacillati</taxon>
        <taxon>Bacillota</taxon>
        <taxon>Bacilli</taxon>
        <taxon>Lactobacillales</taxon>
        <taxon>Lactobacillaceae</taxon>
        <taxon>Ligilactobacillus</taxon>
    </lineage>
</organism>
<gene>
    <name evidence="3" type="ORF">FC36_GL000708</name>
</gene>
<dbReference type="GO" id="GO:0016779">
    <property type="term" value="F:nucleotidyltransferase activity"/>
    <property type="evidence" value="ECO:0007669"/>
    <property type="project" value="InterPro"/>
</dbReference>
<dbReference type="AlphaFoldDB" id="A0A0R1U291"/>
<feature type="domain" description="Adenylyl/Guanylyl and SMODS C-terminal sensor" evidence="2">
    <location>
        <begin position="309"/>
        <end position="431"/>
    </location>
</feature>
<dbReference type="PATRIC" id="fig|1423740.3.peg.755"/>
<dbReference type="Gene3D" id="3.30.460.10">
    <property type="entry name" value="Beta Polymerase, domain 2"/>
    <property type="match status" value="1"/>
</dbReference>
<protein>
    <recommendedName>
        <fullName evidence="2">Adenylyl/Guanylyl and SMODS C-terminal sensor domain-containing protein</fullName>
    </recommendedName>
</protein>
<dbReference type="CDD" id="cd05400">
    <property type="entry name" value="NT_2-5OAS_ClassI-CCAase"/>
    <property type="match status" value="1"/>
</dbReference>
<accession>A0A0R1U291</accession>
<evidence type="ECO:0000313" key="4">
    <source>
        <dbReference type="Proteomes" id="UP000051048"/>
    </source>
</evidence>
<dbReference type="GO" id="GO:0051607">
    <property type="term" value="P:defense response to virus"/>
    <property type="evidence" value="ECO:0007669"/>
    <property type="project" value="UniProtKB-KW"/>
</dbReference>
<dbReference type="Pfam" id="PF18144">
    <property type="entry name" value="SMODS"/>
    <property type="match status" value="1"/>
</dbReference>
<dbReference type="EMBL" id="AZFH01000001">
    <property type="protein sequence ID" value="KRL85336.1"/>
    <property type="molecule type" value="Genomic_DNA"/>
</dbReference>
<dbReference type="STRING" id="1423740.FC36_GL000708"/>
<dbReference type="InterPro" id="IPR040511">
    <property type="entry name" value="AGS_C"/>
</dbReference>
<sequence>MSLANDFESFCNSKNFELSDEMDTTIKEITKKLNSKYYDLSSEEKDHMYIVGSMGRMTAVKNSSDLDLLFDLPNSLFSKYDSYESNGQSELLQNVKEILKERYPKTFIKGDGQVVVIEFTKYTVELVPAFKQSNGRFKYPDTHNGGSWKYTDPLSEQKECMESSKKSSGAFINFCHIIREWKNNEGFKFGGLLIDTFVFNYLNSCTFEDDYSFDNYLEIFKSILDYVGKLDKNQSYWYALGSNQKIFNNSKGNFVSKAKKTLKQIQDAESNEDDMNNVLREILGNDFPKSESSKFLTEESLAFKKAYDNTEEFIEDVFPVDIRYSLQIDCRISQNGFRTFWLRKSPNMYIGIKKELRFSVTSTDCRDYDVFWKVRNVGNEAIRRNCIRGQIVKGNNQKIEHSQFNGNHYVECYLVKNEVCVARSRIDVPISTLFN</sequence>
<dbReference type="RefSeq" id="WP_023860169.1">
    <property type="nucleotide sequence ID" value="NZ_AZFH01000001.1"/>
</dbReference>
<dbReference type="InterPro" id="IPR043519">
    <property type="entry name" value="NT_sf"/>
</dbReference>
<evidence type="ECO:0000256" key="1">
    <source>
        <dbReference type="ARBA" id="ARBA00023118"/>
    </source>
</evidence>
<evidence type="ECO:0000259" key="2">
    <source>
        <dbReference type="Pfam" id="PF18134"/>
    </source>
</evidence>
<dbReference type="SUPFAM" id="SSF81301">
    <property type="entry name" value="Nucleotidyltransferase"/>
    <property type="match status" value="1"/>
</dbReference>
<reference evidence="3 4" key="1">
    <citation type="journal article" date="2015" name="Genome Announc.">
        <title>Expanding the biotechnology potential of lactobacilli through comparative genomics of 213 strains and associated genera.</title>
        <authorList>
            <person name="Sun Z."/>
            <person name="Harris H.M."/>
            <person name="McCann A."/>
            <person name="Guo C."/>
            <person name="Argimon S."/>
            <person name="Zhang W."/>
            <person name="Yang X."/>
            <person name="Jeffery I.B."/>
            <person name="Cooney J.C."/>
            <person name="Kagawa T.F."/>
            <person name="Liu W."/>
            <person name="Song Y."/>
            <person name="Salvetti E."/>
            <person name="Wrobel A."/>
            <person name="Rasinkangas P."/>
            <person name="Parkhill J."/>
            <person name="Rea M.C."/>
            <person name="O'Sullivan O."/>
            <person name="Ritari J."/>
            <person name="Douillard F.P."/>
            <person name="Paul Ross R."/>
            <person name="Yang R."/>
            <person name="Briner A.E."/>
            <person name="Felis G.E."/>
            <person name="de Vos W.M."/>
            <person name="Barrangou R."/>
            <person name="Klaenhammer T.R."/>
            <person name="Caufield P.W."/>
            <person name="Cui Y."/>
            <person name="Zhang H."/>
            <person name="O'Toole P.W."/>
        </authorList>
    </citation>
    <scope>NUCLEOTIDE SEQUENCE [LARGE SCALE GENOMIC DNA]</scope>
    <source>
        <strain evidence="3 4">DSM 15833</strain>
    </source>
</reference>
<dbReference type="InterPro" id="IPR006116">
    <property type="entry name" value="NT_2-5OAS_ClassI-CCAase"/>
</dbReference>
<dbReference type="Pfam" id="PF18134">
    <property type="entry name" value="AGS_C"/>
    <property type="match status" value="1"/>
</dbReference>